<dbReference type="Gene3D" id="2.60.40.1120">
    <property type="entry name" value="Carboxypeptidase-like, regulatory domain"/>
    <property type="match status" value="1"/>
</dbReference>
<dbReference type="SUPFAM" id="SSF103088">
    <property type="entry name" value="OmpA-like"/>
    <property type="match status" value="1"/>
</dbReference>
<dbReference type="PANTHER" id="PTHR30329:SF21">
    <property type="entry name" value="LIPOPROTEIN YIAD-RELATED"/>
    <property type="match status" value="1"/>
</dbReference>
<comment type="subcellular location">
    <subcellularLocation>
        <location evidence="1">Cell outer membrane</location>
    </subcellularLocation>
</comment>
<dbReference type="Gene3D" id="1.25.40.10">
    <property type="entry name" value="Tetratricopeptide repeat domain"/>
    <property type="match status" value="1"/>
</dbReference>
<dbReference type="Pfam" id="PF00691">
    <property type="entry name" value="OmpA"/>
    <property type="match status" value="1"/>
</dbReference>
<protein>
    <submittedName>
        <fullName evidence="6">WD40 repeat protein</fullName>
    </submittedName>
</protein>
<evidence type="ECO:0000256" key="2">
    <source>
        <dbReference type="ARBA" id="ARBA00023136"/>
    </source>
</evidence>
<accession>A0A327RLU9</accession>
<name>A0A327RLU9_9FLAO</name>
<evidence type="ECO:0000256" key="3">
    <source>
        <dbReference type="ARBA" id="ARBA00023237"/>
    </source>
</evidence>
<dbReference type="InterPro" id="IPR006664">
    <property type="entry name" value="OMP_bac"/>
</dbReference>
<dbReference type="InterPro" id="IPR036737">
    <property type="entry name" value="OmpA-like_sf"/>
</dbReference>
<keyword evidence="7" id="KW-1185">Reference proteome</keyword>
<dbReference type="InterPro" id="IPR050330">
    <property type="entry name" value="Bact_OuterMem_StrucFunc"/>
</dbReference>
<dbReference type="GO" id="GO:0009279">
    <property type="term" value="C:cell outer membrane"/>
    <property type="evidence" value="ECO:0007669"/>
    <property type="project" value="UniProtKB-SubCell"/>
</dbReference>
<dbReference type="InterPro" id="IPR008969">
    <property type="entry name" value="CarboxyPept-like_regulatory"/>
</dbReference>
<keyword evidence="2 4" id="KW-0472">Membrane</keyword>
<dbReference type="Pfam" id="PF07676">
    <property type="entry name" value="PD40"/>
    <property type="match status" value="4"/>
</dbReference>
<gene>
    <name evidence="6" type="ORF">LY08_00996</name>
</gene>
<organism evidence="6 7">
    <name type="scientific">Olleya aquimaris</name>
    <dbReference type="NCBI Taxonomy" id="639310"/>
    <lineage>
        <taxon>Bacteria</taxon>
        <taxon>Pseudomonadati</taxon>
        <taxon>Bacteroidota</taxon>
        <taxon>Flavobacteriia</taxon>
        <taxon>Flavobacteriales</taxon>
        <taxon>Flavobacteriaceae</taxon>
    </lineage>
</organism>
<dbReference type="SUPFAM" id="SSF82171">
    <property type="entry name" value="DPP6 N-terminal domain-like"/>
    <property type="match status" value="1"/>
</dbReference>
<dbReference type="InterPro" id="IPR011042">
    <property type="entry name" value="6-blade_b-propeller_TolB-like"/>
</dbReference>
<proteinExistence type="predicted"/>
<evidence type="ECO:0000313" key="7">
    <source>
        <dbReference type="Proteomes" id="UP000248703"/>
    </source>
</evidence>
<evidence type="ECO:0000259" key="5">
    <source>
        <dbReference type="PROSITE" id="PS51123"/>
    </source>
</evidence>
<dbReference type="CDD" id="cd07185">
    <property type="entry name" value="OmpA_C-like"/>
    <property type="match status" value="1"/>
</dbReference>
<dbReference type="Pfam" id="PF13620">
    <property type="entry name" value="CarboxypepD_reg"/>
    <property type="match status" value="1"/>
</dbReference>
<dbReference type="PROSITE" id="PS51123">
    <property type="entry name" value="OMPA_2"/>
    <property type="match status" value="1"/>
</dbReference>
<sequence length="657" mass="75808">MLNLQDIFKMKLKIITYFILLLFVQQALAQTKVADNFFRDFSYEKAAELYKEALKKEDSTEYILTRIGDCYFNTRKVEKAEFWYGKAIKKYPLIDSEYIYKYVQTLRSQKKYELANDYLRTFNEKNKRDKRIKNIENFNLESYNQLANTDKVYVDVENLPLNTVYSDFGGYEKDNMLYFYSTWVKDSITDEKKLYDWNNEPFLNIFQSETKIANAAKTFSEPKKLNSTINTFNDHEGLVTITNDGQTMYFTRNNVNKKEKRKYSKEGTSNLKIYKATKSGNTWSNVIELPFNNDAYSCGAPALSPDNKTLYFVSDMEGGYGQTDLYRVAIKADGTYGTPVNLGPDINTEGNEKFPFVAKDSTLYFSSDANLNLGLLDIFETNLLKRKRNDTTKVQVNNLGAPFNSPYDDFCFFIDSDTQTGYFSSNREGGKGGDDIYAFGKYQCKQIVSGVAYDELSGEPLDKVNVSLLDINGQVVETYYTDKDGKYEFKDIGCDKTYTVLAERVIYRPDKKGFVTSPINGETTTIDLFLAPLIIDNEIVINPIYFDYDKSYIRPDAAYELENIVAVMREHPKMIIKIEAHTDSRGRDAYNLKLSDRRAKATRDYLFSRGISEDRIISAIGYGESQILNQCTNGVKCTEKEHEYNRRSKFIITNQYK</sequence>
<evidence type="ECO:0000256" key="4">
    <source>
        <dbReference type="PROSITE-ProRule" id="PRU00473"/>
    </source>
</evidence>
<evidence type="ECO:0000313" key="6">
    <source>
        <dbReference type="EMBL" id="RAJ17215.1"/>
    </source>
</evidence>
<dbReference type="AlphaFoldDB" id="A0A327RLU9"/>
<reference evidence="6 7" key="1">
    <citation type="submission" date="2018-06" db="EMBL/GenBank/DDBJ databases">
        <title>Genomic Encyclopedia of Archaeal and Bacterial Type Strains, Phase II (KMG-II): from individual species to whole genera.</title>
        <authorList>
            <person name="Goeker M."/>
        </authorList>
    </citation>
    <scope>NUCLEOTIDE SEQUENCE [LARGE SCALE GENOMIC DNA]</scope>
    <source>
        <strain evidence="6 7">DSM 24464</strain>
    </source>
</reference>
<feature type="domain" description="OmpA-like" evidence="5">
    <location>
        <begin position="535"/>
        <end position="656"/>
    </location>
</feature>
<dbReference type="EMBL" id="QLLO01000002">
    <property type="protein sequence ID" value="RAJ17215.1"/>
    <property type="molecule type" value="Genomic_DNA"/>
</dbReference>
<dbReference type="SUPFAM" id="SSF49464">
    <property type="entry name" value="Carboxypeptidase regulatory domain-like"/>
    <property type="match status" value="1"/>
</dbReference>
<dbReference type="Gene3D" id="2.120.10.30">
    <property type="entry name" value="TolB, C-terminal domain"/>
    <property type="match status" value="1"/>
</dbReference>
<evidence type="ECO:0000256" key="1">
    <source>
        <dbReference type="ARBA" id="ARBA00004442"/>
    </source>
</evidence>
<keyword evidence="3" id="KW-0998">Cell outer membrane</keyword>
<dbReference type="SUPFAM" id="SSF48452">
    <property type="entry name" value="TPR-like"/>
    <property type="match status" value="1"/>
</dbReference>
<dbReference type="PRINTS" id="PR01021">
    <property type="entry name" value="OMPADOMAIN"/>
</dbReference>
<dbReference type="InterPro" id="IPR011990">
    <property type="entry name" value="TPR-like_helical_dom_sf"/>
</dbReference>
<comment type="caution">
    <text evidence="6">The sequence shown here is derived from an EMBL/GenBank/DDBJ whole genome shotgun (WGS) entry which is preliminary data.</text>
</comment>
<dbReference type="Gene3D" id="3.30.1330.60">
    <property type="entry name" value="OmpA-like domain"/>
    <property type="match status" value="1"/>
</dbReference>
<dbReference type="InterPro" id="IPR011659">
    <property type="entry name" value="WD40"/>
</dbReference>
<dbReference type="InterPro" id="IPR006665">
    <property type="entry name" value="OmpA-like"/>
</dbReference>
<dbReference type="Proteomes" id="UP000248703">
    <property type="component" value="Unassembled WGS sequence"/>
</dbReference>
<dbReference type="PANTHER" id="PTHR30329">
    <property type="entry name" value="STATOR ELEMENT OF FLAGELLAR MOTOR COMPLEX"/>
    <property type="match status" value="1"/>
</dbReference>